<keyword evidence="10" id="KW-1185">Reference proteome</keyword>
<comment type="similarity">
    <text evidence="2">Belongs to the ATG29 family.</text>
</comment>
<dbReference type="InterPro" id="IPR039113">
    <property type="entry name" value="ATG29"/>
</dbReference>
<evidence type="ECO:0000256" key="2">
    <source>
        <dbReference type="ARBA" id="ARBA00010082"/>
    </source>
</evidence>
<evidence type="ECO:0000256" key="7">
    <source>
        <dbReference type="SAM" id="MobiDB-lite"/>
    </source>
</evidence>
<evidence type="ECO:0000259" key="8">
    <source>
        <dbReference type="Pfam" id="PF18388"/>
    </source>
</evidence>
<dbReference type="OrthoDB" id="21072at2759"/>
<feature type="region of interest" description="Disordered" evidence="7">
    <location>
        <begin position="92"/>
        <end position="160"/>
    </location>
</feature>
<evidence type="ECO:0000256" key="5">
    <source>
        <dbReference type="ARBA" id="ARBA00022927"/>
    </source>
</evidence>
<evidence type="ECO:0000256" key="6">
    <source>
        <dbReference type="ARBA" id="ARBA00023006"/>
    </source>
</evidence>
<keyword evidence="4" id="KW-0813">Transport</keyword>
<gene>
    <name evidence="9" type="ORF">LAME_0H02212G</name>
</gene>
<keyword evidence="5" id="KW-0653">Protein transport</keyword>
<accession>A0A1G4KDD0</accession>
<dbReference type="InterPro" id="IPR039362">
    <property type="entry name" value="ATG29_sf"/>
</dbReference>
<dbReference type="Gene3D" id="1.10.10.2570">
    <property type="match status" value="1"/>
</dbReference>
<keyword evidence="6" id="KW-0072">Autophagy</keyword>
<name>A0A1G4KDD0_9SACH</name>
<dbReference type="Pfam" id="PF18388">
    <property type="entry name" value="ATG29_N"/>
    <property type="match status" value="1"/>
</dbReference>
<dbReference type="PANTHER" id="PTHR40012">
    <property type="entry name" value="AUTOPHAGY-RELATED PROTEIN 29"/>
    <property type="match status" value="1"/>
</dbReference>
<evidence type="ECO:0000313" key="9">
    <source>
        <dbReference type="EMBL" id="SCV02513.1"/>
    </source>
</evidence>
<sequence length="178" mass="20537">MDADNTVVYIKVTGRNREGFVEPPKFYWDLEKDQKLWSKISHFGNKKKSIDWTKLSREFETPEYFLRKRSYRLFAKHLRILEREIETKTRGLVLEQDTGDNADQNDMGDSGSDVSDDEKQAERDSVAPEGVKNLRWSKILNQRVPGDPKATDSSLSELSNLSVSKSALEEALLERLQL</sequence>
<dbReference type="AlphaFoldDB" id="A0A1G4KDD0"/>
<evidence type="ECO:0000256" key="4">
    <source>
        <dbReference type="ARBA" id="ARBA00022448"/>
    </source>
</evidence>
<dbReference type="GO" id="GO:0000407">
    <property type="term" value="C:phagophore assembly site"/>
    <property type="evidence" value="ECO:0007669"/>
    <property type="project" value="UniProtKB-SubCell"/>
</dbReference>
<dbReference type="InterPro" id="IPR040666">
    <property type="entry name" value="Atg29_N"/>
</dbReference>
<reference evidence="10" key="1">
    <citation type="submission" date="2016-03" db="EMBL/GenBank/DDBJ databases">
        <authorList>
            <person name="Devillers Hugo."/>
        </authorList>
    </citation>
    <scope>NUCLEOTIDE SEQUENCE [LARGE SCALE GENOMIC DNA]</scope>
</reference>
<protein>
    <recommendedName>
        <fullName evidence="3">Autophagy-related protein 29</fullName>
    </recommendedName>
</protein>
<comment type="subcellular location">
    <subcellularLocation>
        <location evidence="1">Preautophagosomal structure</location>
    </subcellularLocation>
</comment>
<evidence type="ECO:0000256" key="3">
    <source>
        <dbReference type="ARBA" id="ARBA00013784"/>
    </source>
</evidence>
<dbReference type="PANTHER" id="PTHR40012:SF1">
    <property type="entry name" value="AUTOPHAGY-RELATED PROTEIN 29"/>
    <property type="match status" value="1"/>
</dbReference>
<dbReference type="Proteomes" id="UP000191144">
    <property type="component" value="Chromosome H"/>
</dbReference>
<feature type="domain" description="Atg29 N-terminal" evidence="8">
    <location>
        <begin position="7"/>
        <end position="60"/>
    </location>
</feature>
<evidence type="ECO:0000313" key="10">
    <source>
        <dbReference type="Proteomes" id="UP000191144"/>
    </source>
</evidence>
<organism evidence="9 10">
    <name type="scientific">Lachancea meyersii CBS 8951</name>
    <dbReference type="NCBI Taxonomy" id="1266667"/>
    <lineage>
        <taxon>Eukaryota</taxon>
        <taxon>Fungi</taxon>
        <taxon>Dikarya</taxon>
        <taxon>Ascomycota</taxon>
        <taxon>Saccharomycotina</taxon>
        <taxon>Saccharomycetes</taxon>
        <taxon>Saccharomycetales</taxon>
        <taxon>Saccharomycetaceae</taxon>
        <taxon>Lachancea</taxon>
    </lineage>
</organism>
<dbReference type="EMBL" id="LT598480">
    <property type="protein sequence ID" value="SCV02513.1"/>
    <property type="molecule type" value="Genomic_DNA"/>
</dbReference>
<proteinExistence type="inferred from homology"/>
<dbReference type="GO" id="GO:0000045">
    <property type="term" value="P:autophagosome assembly"/>
    <property type="evidence" value="ECO:0007669"/>
    <property type="project" value="InterPro"/>
</dbReference>
<evidence type="ECO:0000256" key="1">
    <source>
        <dbReference type="ARBA" id="ARBA00004329"/>
    </source>
</evidence>
<feature type="compositionally biased region" description="Basic and acidic residues" evidence="7">
    <location>
        <begin position="117"/>
        <end position="126"/>
    </location>
</feature>
<dbReference type="GO" id="GO:0015031">
    <property type="term" value="P:protein transport"/>
    <property type="evidence" value="ECO:0007669"/>
    <property type="project" value="UniProtKB-KW"/>
</dbReference>